<dbReference type="GeneID" id="28730397"/>
<dbReference type="PANTHER" id="PTHR31605:SF0">
    <property type="entry name" value="GLYCEROL-3-PHOSPHATE O-ACYLTRANSFERASE 1"/>
    <property type="match status" value="1"/>
</dbReference>
<name>A0A0N0RS88_9BASI</name>
<dbReference type="VEuPathDB" id="FungiDB:Malapachy_4066"/>
<dbReference type="Pfam" id="PF01553">
    <property type="entry name" value="Acyltransferase"/>
    <property type="match status" value="1"/>
</dbReference>
<keyword evidence="4" id="KW-0012">Acyltransferase</keyword>
<dbReference type="SUPFAM" id="SSF69593">
    <property type="entry name" value="Glycerol-3-phosphate (1)-acyltransferase"/>
    <property type="match status" value="2"/>
</dbReference>
<feature type="compositionally biased region" description="Basic and acidic residues" evidence="1">
    <location>
        <begin position="793"/>
        <end position="810"/>
    </location>
</feature>
<keyword evidence="5" id="KW-1185">Reference proteome</keyword>
<dbReference type="OrthoDB" id="2427554at2759"/>
<dbReference type="GO" id="GO:0016287">
    <property type="term" value="F:glycerone-phosphate O-acyltransferase activity"/>
    <property type="evidence" value="ECO:0007669"/>
    <property type="project" value="TreeGrafter"/>
</dbReference>
<dbReference type="GO" id="GO:0008654">
    <property type="term" value="P:phospholipid biosynthetic process"/>
    <property type="evidence" value="ECO:0007669"/>
    <property type="project" value="TreeGrafter"/>
</dbReference>
<evidence type="ECO:0000256" key="1">
    <source>
        <dbReference type="SAM" id="MobiDB-lite"/>
    </source>
</evidence>
<feature type="compositionally biased region" description="Pro residues" evidence="1">
    <location>
        <begin position="68"/>
        <end position="78"/>
    </location>
</feature>
<dbReference type="SMART" id="SM00563">
    <property type="entry name" value="PlsC"/>
    <property type="match status" value="1"/>
</dbReference>
<feature type="transmembrane region" description="Helical" evidence="2">
    <location>
        <begin position="579"/>
        <end position="602"/>
    </location>
</feature>
<gene>
    <name evidence="4" type="ORF">Malapachy_4066</name>
</gene>
<dbReference type="EMBL" id="LGAV01000004">
    <property type="protein sequence ID" value="KOS14295.1"/>
    <property type="molecule type" value="Genomic_DNA"/>
</dbReference>
<feature type="region of interest" description="Disordered" evidence="1">
    <location>
        <begin position="56"/>
        <end position="78"/>
    </location>
</feature>
<accession>A0A0N0RS88</accession>
<feature type="region of interest" description="Disordered" evidence="1">
    <location>
        <begin position="770"/>
        <end position="825"/>
    </location>
</feature>
<dbReference type="InterPro" id="IPR002123">
    <property type="entry name" value="Plipid/glycerol_acylTrfase"/>
</dbReference>
<dbReference type="PANTHER" id="PTHR31605">
    <property type="entry name" value="GLYCEROL-3-PHOSPHATE O-ACYLTRANSFERASE 1"/>
    <property type="match status" value="1"/>
</dbReference>
<proteinExistence type="predicted"/>
<dbReference type="AlphaFoldDB" id="A0A0N0RS88"/>
<feature type="region of interest" description="Disordered" evidence="1">
    <location>
        <begin position="1"/>
        <end position="31"/>
    </location>
</feature>
<keyword evidence="2" id="KW-0472">Membrane</keyword>
<dbReference type="Proteomes" id="UP000037751">
    <property type="component" value="Unassembled WGS sequence"/>
</dbReference>
<dbReference type="GO" id="GO:0004366">
    <property type="term" value="F:glycerol-3-phosphate O-acyltransferase activity"/>
    <property type="evidence" value="ECO:0007669"/>
    <property type="project" value="TreeGrafter"/>
</dbReference>
<feature type="domain" description="Phospholipid/glycerol acyltransferase" evidence="3">
    <location>
        <begin position="159"/>
        <end position="379"/>
    </location>
</feature>
<evidence type="ECO:0000313" key="5">
    <source>
        <dbReference type="Proteomes" id="UP000037751"/>
    </source>
</evidence>
<keyword evidence="2" id="KW-0812">Transmembrane</keyword>
<evidence type="ECO:0000259" key="3">
    <source>
        <dbReference type="SMART" id="SM00563"/>
    </source>
</evidence>
<keyword evidence="2" id="KW-1133">Transmembrane helix</keyword>
<comment type="caution">
    <text evidence="4">The sequence shown here is derived from an EMBL/GenBank/DDBJ whole genome shotgun (WGS) entry which is preliminary data.</text>
</comment>
<protein>
    <submittedName>
        <fullName evidence="4">Glycerol-3-phosphate o-acyltransferase</fullName>
    </submittedName>
</protein>
<dbReference type="RefSeq" id="XP_017991927.1">
    <property type="nucleotide sequence ID" value="XM_018138521.1"/>
</dbReference>
<evidence type="ECO:0000313" key="4">
    <source>
        <dbReference type="EMBL" id="KOS14295.1"/>
    </source>
</evidence>
<reference evidence="4 5" key="1">
    <citation type="submission" date="2015-07" db="EMBL/GenBank/DDBJ databases">
        <title>Draft Genome Sequence of Malassezia furfur CBS1878 and Malassezia pachydermatis CBS1879.</title>
        <authorList>
            <person name="Triana S."/>
            <person name="Ohm R."/>
            <person name="Gonzalez A."/>
            <person name="DeCock H."/>
            <person name="Restrepo S."/>
            <person name="Celis A."/>
        </authorList>
    </citation>
    <scope>NUCLEOTIDE SEQUENCE [LARGE SCALE GENOMIC DNA]</scope>
    <source>
        <strain evidence="4 5">CBS 1879</strain>
    </source>
</reference>
<dbReference type="CDD" id="cd07992">
    <property type="entry name" value="LPLAT_AAK14816-like"/>
    <property type="match status" value="1"/>
</dbReference>
<dbReference type="InterPro" id="IPR052744">
    <property type="entry name" value="GPAT/DAPAT"/>
</dbReference>
<sequence length="825" mass="92159">MSFGDAPGEAVPLPAPSTDDTETQDQSGEAVNLGLDHGALSEQAIDVTHTVLPSPLKEHESKAVKSSPPHPTMASRPPPTLAFVERDLWRMLQSLPVPMHRITPKIAVRLVAQILFRFRFLATDVLYDLALVFLRLIVLIFFREIQPRSSYRIPRKGPVIFVGAPHHNQFLDPLLVASEARQVGRRVSFLIAQKSTERPFIGRLSRMLQSIPVRRPADDAKKGKGVLTLHPSGDPTLLQGIGTSFTEQMEARGQIVLPKETEYATVDIVEVLSDTEVRIKKPFTEESALQALKGELPAYRHMKGSPYKCFPYVNQTEMYSSVYKQLSDGGCLCIFPEGGSHDRTDLLPLKAGVVIMALGAMANDPKLDVQIVPVGLSYFHPHKFRSRAVIEFGHPLHVPNALVELFKKGGEEKRQAVADMLDIVFDGLKSVTVRAPDYETLMMIQASRRLLQLPGQHLSLADKVEQNRKLCIGYLQFKDHPKVQALRTSVLTYNKHLKQVGIRDHQVERANRSILRSFALLMYRLGLLTFWGGCALPGAILNAPIIILAKIVSARKAKEALAASQVKVKGRDVLATWKVLVSLGVTPVLYMMYSGIATYYAWRLPIGIWHKRLMPAYMMVGLPIMSYGVIKISEVGVDVYKSLPPLFASLLPGRRRVIERLQRERINLTSQLHTTLRELEPEGWDYTDIASGSYTSKAPPKPDELEMLTRNGRQIDSSGGHSLSHPMNLVDEWLFGWGASRQRGVWGGHRRAVVEDDLGPDYEEALSVYSTRASDSASAQRASHQQGLRRRRSSQDYRQRREQTSSEGHRTPPTKSTPILPAPDM</sequence>
<feature type="compositionally biased region" description="Low complexity" evidence="1">
    <location>
        <begin position="773"/>
        <end position="786"/>
    </location>
</feature>
<dbReference type="STRING" id="77020.A0A0N0RS88"/>
<organism evidence="4 5">
    <name type="scientific">Malassezia pachydermatis</name>
    <dbReference type="NCBI Taxonomy" id="77020"/>
    <lineage>
        <taxon>Eukaryota</taxon>
        <taxon>Fungi</taxon>
        <taxon>Dikarya</taxon>
        <taxon>Basidiomycota</taxon>
        <taxon>Ustilaginomycotina</taxon>
        <taxon>Malasseziomycetes</taxon>
        <taxon>Malasseziales</taxon>
        <taxon>Malasseziaceae</taxon>
        <taxon>Malassezia</taxon>
    </lineage>
</organism>
<keyword evidence="4" id="KW-0808">Transferase</keyword>
<evidence type="ECO:0000256" key="2">
    <source>
        <dbReference type="SAM" id="Phobius"/>
    </source>
</evidence>
<feature type="transmembrane region" description="Helical" evidence="2">
    <location>
        <begin position="525"/>
        <end position="549"/>
    </location>
</feature>